<comment type="similarity">
    <text evidence="2">Belongs to the Tom40 family.</text>
</comment>
<gene>
    <name evidence="10" type="ORF">KC19_8G187900</name>
</gene>
<dbReference type="AlphaFoldDB" id="A0A8T0H5I0"/>
<comment type="subcellular location">
    <subcellularLocation>
        <location evidence="1">Mitochondrion outer membrane</location>
        <topology evidence="1">Multi-pass membrane protein</topology>
    </subcellularLocation>
</comment>
<dbReference type="Pfam" id="PF01459">
    <property type="entry name" value="Porin_3"/>
    <property type="match status" value="1"/>
</dbReference>
<evidence type="ECO:0000256" key="5">
    <source>
        <dbReference type="ARBA" id="ARBA00022692"/>
    </source>
</evidence>
<dbReference type="InterPro" id="IPR023614">
    <property type="entry name" value="Porin_dom_sf"/>
</dbReference>
<dbReference type="GO" id="GO:0030150">
    <property type="term" value="P:protein import into mitochondrial matrix"/>
    <property type="evidence" value="ECO:0007669"/>
    <property type="project" value="InterPro"/>
</dbReference>
<keyword evidence="9" id="KW-0472">Membrane</keyword>
<dbReference type="InterPro" id="IPR027246">
    <property type="entry name" value="Porin_Euk/Tom40"/>
</dbReference>
<name>A0A8T0H5I0_CERPU</name>
<reference evidence="10" key="1">
    <citation type="submission" date="2020-06" db="EMBL/GenBank/DDBJ databases">
        <title>WGS assembly of Ceratodon purpureus strain R40.</title>
        <authorList>
            <person name="Carey S.B."/>
            <person name="Jenkins J."/>
            <person name="Shu S."/>
            <person name="Lovell J.T."/>
            <person name="Sreedasyam A."/>
            <person name="Maumus F."/>
            <person name="Tiley G.P."/>
            <person name="Fernandez-Pozo N."/>
            <person name="Barry K."/>
            <person name="Chen C."/>
            <person name="Wang M."/>
            <person name="Lipzen A."/>
            <person name="Daum C."/>
            <person name="Saski C.A."/>
            <person name="Payton A.C."/>
            <person name="Mcbreen J.C."/>
            <person name="Conrad R.E."/>
            <person name="Kollar L.M."/>
            <person name="Olsson S."/>
            <person name="Huttunen S."/>
            <person name="Landis J.B."/>
            <person name="Wickett N.J."/>
            <person name="Johnson M.G."/>
            <person name="Rensing S.A."/>
            <person name="Grimwood J."/>
            <person name="Schmutz J."/>
            <person name="Mcdaniel S.F."/>
        </authorList>
    </citation>
    <scope>NUCLEOTIDE SEQUENCE</scope>
    <source>
        <strain evidence="10">R40</strain>
    </source>
</reference>
<proteinExistence type="inferred from homology"/>
<organism evidence="10 11">
    <name type="scientific">Ceratodon purpureus</name>
    <name type="common">Fire moss</name>
    <name type="synonym">Dicranum purpureum</name>
    <dbReference type="NCBI Taxonomy" id="3225"/>
    <lineage>
        <taxon>Eukaryota</taxon>
        <taxon>Viridiplantae</taxon>
        <taxon>Streptophyta</taxon>
        <taxon>Embryophyta</taxon>
        <taxon>Bryophyta</taxon>
        <taxon>Bryophytina</taxon>
        <taxon>Bryopsida</taxon>
        <taxon>Dicranidae</taxon>
        <taxon>Pseudoditrichales</taxon>
        <taxon>Ditrichaceae</taxon>
        <taxon>Ceratodon</taxon>
    </lineage>
</organism>
<comment type="caution">
    <text evidence="10">The sequence shown here is derived from an EMBL/GenBank/DDBJ whole genome shotgun (WGS) entry which is preliminary data.</text>
</comment>
<evidence type="ECO:0008006" key="12">
    <source>
        <dbReference type="Google" id="ProtNLM"/>
    </source>
</evidence>
<keyword evidence="5" id="KW-0812">Transmembrane</keyword>
<keyword evidence="11" id="KW-1185">Reference proteome</keyword>
<keyword evidence="8" id="KW-0496">Mitochondrion</keyword>
<evidence type="ECO:0000313" key="10">
    <source>
        <dbReference type="EMBL" id="KAG0565408.1"/>
    </source>
</evidence>
<protein>
    <recommendedName>
        <fullName evidence="12">Mitochondrial import receptor subunit TOM40-1</fullName>
    </recommendedName>
</protein>
<evidence type="ECO:0000256" key="6">
    <source>
        <dbReference type="ARBA" id="ARBA00022787"/>
    </source>
</evidence>
<dbReference type="InterPro" id="IPR037930">
    <property type="entry name" value="Tom40"/>
</dbReference>
<dbReference type="Proteomes" id="UP000822688">
    <property type="component" value="Chromosome 8"/>
</dbReference>
<keyword evidence="4" id="KW-1134">Transmembrane beta strand</keyword>
<evidence type="ECO:0000256" key="7">
    <source>
        <dbReference type="ARBA" id="ARBA00022927"/>
    </source>
</evidence>
<dbReference type="GO" id="GO:0008320">
    <property type="term" value="F:protein transmembrane transporter activity"/>
    <property type="evidence" value="ECO:0007669"/>
    <property type="project" value="InterPro"/>
</dbReference>
<evidence type="ECO:0000256" key="1">
    <source>
        <dbReference type="ARBA" id="ARBA00004374"/>
    </source>
</evidence>
<evidence type="ECO:0000256" key="3">
    <source>
        <dbReference type="ARBA" id="ARBA00022448"/>
    </source>
</evidence>
<dbReference type="CDD" id="cd07305">
    <property type="entry name" value="Porin3_Tom40"/>
    <property type="match status" value="1"/>
</dbReference>
<sequence>MMGARGERESLHQEKGRERVCSGSVTMGAAISYCSPQEVLNTAICGDDGNGPDYMHLPCPAKYNEITREAYMSLKPELFEGLRFDITRPLNNKFALSNSLFMGSVGLPGNRQSKAHFELGADLVDQKGKMDIVLVMGRVLSDARMSARVKYDVNERFSIKADAQLTNDPHFTVGMFNFDYKGNDYQAQLTMGNNAYYGVNYMQSVTRTLSLGGEGIWLGRERKSNMGLAARFKTDTVCHNNGMQIATGLMKSEGLISCTYVQKLSDKISVASDFVYNWENGEAITSVAYDYLIRQCRLRGRIDTNLCTAAYLEEKFSSGLTFLLSAELDHRRKDYKFGFGMTIGD</sequence>
<evidence type="ECO:0000256" key="9">
    <source>
        <dbReference type="ARBA" id="ARBA00023136"/>
    </source>
</evidence>
<dbReference type="Gene3D" id="2.40.160.10">
    <property type="entry name" value="Porin"/>
    <property type="match status" value="2"/>
</dbReference>
<keyword evidence="7" id="KW-0653">Protein transport</keyword>
<keyword evidence="3" id="KW-0813">Transport</keyword>
<accession>A0A8T0H5I0</accession>
<evidence type="ECO:0000256" key="4">
    <source>
        <dbReference type="ARBA" id="ARBA00022452"/>
    </source>
</evidence>
<dbReference type="GO" id="GO:0005741">
    <property type="term" value="C:mitochondrial outer membrane"/>
    <property type="evidence" value="ECO:0007669"/>
    <property type="project" value="UniProtKB-SubCell"/>
</dbReference>
<evidence type="ECO:0000256" key="2">
    <source>
        <dbReference type="ARBA" id="ARBA00010510"/>
    </source>
</evidence>
<keyword evidence="6" id="KW-1000">Mitochondrion outer membrane</keyword>
<evidence type="ECO:0000313" key="11">
    <source>
        <dbReference type="Proteomes" id="UP000822688"/>
    </source>
</evidence>
<dbReference type="EMBL" id="CM026429">
    <property type="protein sequence ID" value="KAG0565408.1"/>
    <property type="molecule type" value="Genomic_DNA"/>
</dbReference>
<evidence type="ECO:0000256" key="8">
    <source>
        <dbReference type="ARBA" id="ARBA00023128"/>
    </source>
</evidence>
<dbReference type="PANTHER" id="PTHR10802">
    <property type="entry name" value="MITOCHONDRIAL IMPORT RECEPTOR SUBUNIT TOM40"/>
    <property type="match status" value="1"/>
</dbReference>